<evidence type="ECO:0000313" key="3">
    <source>
        <dbReference type="Proteomes" id="UP001151760"/>
    </source>
</evidence>
<feature type="compositionally biased region" description="Low complexity" evidence="1">
    <location>
        <begin position="1"/>
        <end position="10"/>
    </location>
</feature>
<reference evidence="2" key="1">
    <citation type="journal article" date="2022" name="Int. J. Mol. Sci.">
        <title>Draft Genome of Tanacetum Coccineum: Genomic Comparison of Closely Related Tanacetum-Family Plants.</title>
        <authorList>
            <person name="Yamashiro T."/>
            <person name="Shiraishi A."/>
            <person name="Nakayama K."/>
            <person name="Satake H."/>
        </authorList>
    </citation>
    <scope>NUCLEOTIDE SEQUENCE</scope>
</reference>
<sequence length="119" mass="13964">MSASNNSNNSYQQTLAESGANARPPMLEKGNYIPWESRFRNFLENQLEEGERMWHSIQHGPYQRPMVPSSLRYVMEIFGPEYLRKPTITDIEKLYVFHEEKHRREHGPNPFILLEAVAS</sequence>
<evidence type="ECO:0000313" key="2">
    <source>
        <dbReference type="EMBL" id="GJT71637.1"/>
    </source>
</evidence>
<name>A0ABQ5G9F4_9ASTR</name>
<keyword evidence="3" id="KW-1185">Reference proteome</keyword>
<reference evidence="2" key="2">
    <citation type="submission" date="2022-01" db="EMBL/GenBank/DDBJ databases">
        <authorList>
            <person name="Yamashiro T."/>
            <person name="Shiraishi A."/>
            <person name="Satake H."/>
            <person name="Nakayama K."/>
        </authorList>
    </citation>
    <scope>NUCLEOTIDE SEQUENCE</scope>
</reference>
<protein>
    <submittedName>
        <fullName evidence="2">Uncharacterized protein</fullName>
    </submittedName>
</protein>
<proteinExistence type="predicted"/>
<dbReference type="Proteomes" id="UP001151760">
    <property type="component" value="Unassembled WGS sequence"/>
</dbReference>
<gene>
    <name evidence="2" type="ORF">Tco_1030923</name>
</gene>
<accession>A0ABQ5G9F4</accession>
<feature type="region of interest" description="Disordered" evidence="1">
    <location>
        <begin position="1"/>
        <end position="25"/>
    </location>
</feature>
<evidence type="ECO:0000256" key="1">
    <source>
        <dbReference type="SAM" id="MobiDB-lite"/>
    </source>
</evidence>
<dbReference type="EMBL" id="BQNB010018184">
    <property type="protein sequence ID" value="GJT71637.1"/>
    <property type="molecule type" value="Genomic_DNA"/>
</dbReference>
<organism evidence="2 3">
    <name type="scientific">Tanacetum coccineum</name>
    <dbReference type="NCBI Taxonomy" id="301880"/>
    <lineage>
        <taxon>Eukaryota</taxon>
        <taxon>Viridiplantae</taxon>
        <taxon>Streptophyta</taxon>
        <taxon>Embryophyta</taxon>
        <taxon>Tracheophyta</taxon>
        <taxon>Spermatophyta</taxon>
        <taxon>Magnoliopsida</taxon>
        <taxon>eudicotyledons</taxon>
        <taxon>Gunneridae</taxon>
        <taxon>Pentapetalae</taxon>
        <taxon>asterids</taxon>
        <taxon>campanulids</taxon>
        <taxon>Asterales</taxon>
        <taxon>Asteraceae</taxon>
        <taxon>Asteroideae</taxon>
        <taxon>Anthemideae</taxon>
        <taxon>Anthemidinae</taxon>
        <taxon>Tanacetum</taxon>
    </lineage>
</organism>
<comment type="caution">
    <text evidence="2">The sequence shown here is derived from an EMBL/GenBank/DDBJ whole genome shotgun (WGS) entry which is preliminary data.</text>
</comment>